<evidence type="ECO:0000313" key="2">
    <source>
        <dbReference type="Proteomes" id="UP000789525"/>
    </source>
</evidence>
<protein>
    <submittedName>
        <fullName evidence="1">14165_t:CDS:1</fullName>
    </submittedName>
</protein>
<gene>
    <name evidence="1" type="ORF">ACOLOM_LOCUS2193</name>
</gene>
<name>A0ACA9KPU4_9GLOM</name>
<sequence>TNILIYEAINNPTNTMDIFDEEQLIKLKLQASCILKDPKQKQQTLQVALHRLLSDSEEEYEGNEESGSGMIYIEAKIWCR</sequence>
<organism evidence="1 2">
    <name type="scientific">Acaulospora colombiana</name>
    <dbReference type="NCBI Taxonomy" id="27376"/>
    <lineage>
        <taxon>Eukaryota</taxon>
        <taxon>Fungi</taxon>
        <taxon>Fungi incertae sedis</taxon>
        <taxon>Mucoromycota</taxon>
        <taxon>Glomeromycotina</taxon>
        <taxon>Glomeromycetes</taxon>
        <taxon>Diversisporales</taxon>
        <taxon>Acaulosporaceae</taxon>
        <taxon>Acaulospora</taxon>
    </lineage>
</organism>
<comment type="caution">
    <text evidence="1">The sequence shown here is derived from an EMBL/GenBank/DDBJ whole genome shotgun (WGS) entry which is preliminary data.</text>
</comment>
<proteinExistence type="predicted"/>
<feature type="non-terminal residue" evidence="1">
    <location>
        <position position="1"/>
    </location>
</feature>
<dbReference type="Proteomes" id="UP000789525">
    <property type="component" value="Unassembled WGS sequence"/>
</dbReference>
<dbReference type="EMBL" id="CAJVPT010002713">
    <property type="protein sequence ID" value="CAG8486146.1"/>
    <property type="molecule type" value="Genomic_DNA"/>
</dbReference>
<accession>A0ACA9KPU4</accession>
<keyword evidence="2" id="KW-1185">Reference proteome</keyword>
<reference evidence="1" key="1">
    <citation type="submission" date="2021-06" db="EMBL/GenBank/DDBJ databases">
        <authorList>
            <person name="Kallberg Y."/>
            <person name="Tangrot J."/>
            <person name="Rosling A."/>
        </authorList>
    </citation>
    <scope>NUCLEOTIDE SEQUENCE</scope>
    <source>
        <strain evidence="1">CL356</strain>
    </source>
</reference>
<evidence type="ECO:0000313" key="1">
    <source>
        <dbReference type="EMBL" id="CAG8486146.1"/>
    </source>
</evidence>